<dbReference type="InterPro" id="IPR025714">
    <property type="entry name" value="Methyltranfer_dom"/>
</dbReference>
<proteinExistence type="predicted"/>
<gene>
    <name evidence="4" type="ORF">SEMRO_49_G028890.1</name>
</gene>
<feature type="region of interest" description="Disordered" evidence="1">
    <location>
        <begin position="251"/>
        <end position="270"/>
    </location>
</feature>
<dbReference type="AlphaFoldDB" id="A0A9N8H4H6"/>
<evidence type="ECO:0000256" key="2">
    <source>
        <dbReference type="SAM" id="Phobius"/>
    </source>
</evidence>
<feature type="compositionally biased region" description="Basic and acidic residues" evidence="1">
    <location>
        <begin position="254"/>
        <end position="264"/>
    </location>
</feature>
<evidence type="ECO:0000313" key="4">
    <source>
        <dbReference type="EMBL" id="CAB9498970.1"/>
    </source>
</evidence>
<dbReference type="InterPro" id="IPR026913">
    <property type="entry name" value="METTL24"/>
</dbReference>
<comment type="caution">
    <text evidence="4">The sequence shown here is derived from an EMBL/GenBank/DDBJ whole genome shotgun (WGS) entry which is preliminary data.</text>
</comment>
<feature type="domain" description="Methyltransferase" evidence="3">
    <location>
        <begin position="70"/>
        <end position="237"/>
    </location>
</feature>
<sequence length="334" mass="38029">MSSKCDDNPKRQMLLGMEIPAPAVAFVKQNKQALVAAAASVLGVALLYVTIMTPPSSYDYSLVVRNQQEVCPNRIRAGDVEDGGWWICDAQTTIPEKDCVIYSFGIRDNFSFDHFFANKGCQVHGFDPSPAGLQSQKEYEKVQRAHYHSYGLGVVDKDYGPGKVPFRWPGLDYLQEFNTLPWKLKSLPTIMKEIGNSKLTILKVDVEGAEWDSMKHIAKADWDELYMELHFPPGGYNITRNKNNDMIVTRTPHKPAEPPRRESQPARNTPGTIDRIALLQEINAIADMFYWDDNHECTKTFAAACIEIYFKRKKDTKNLRTNILRSASRWDYVQ</sequence>
<evidence type="ECO:0000259" key="3">
    <source>
        <dbReference type="Pfam" id="PF13383"/>
    </source>
</evidence>
<evidence type="ECO:0000256" key="1">
    <source>
        <dbReference type="SAM" id="MobiDB-lite"/>
    </source>
</evidence>
<reference evidence="4" key="1">
    <citation type="submission" date="2020-06" db="EMBL/GenBank/DDBJ databases">
        <authorList>
            <consortium name="Plant Systems Biology data submission"/>
        </authorList>
    </citation>
    <scope>NUCLEOTIDE SEQUENCE</scope>
    <source>
        <strain evidence="4">D6</strain>
    </source>
</reference>
<name>A0A9N8H4H6_9STRA</name>
<dbReference type="EMBL" id="CAICTM010000049">
    <property type="protein sequence ID" value="CAB9498970.1"/>
    <property type="molecule type" value="Genomic_DNA"/>
</dbReference>
<dbReference type="PANTHER" id="PTHR32026:SF10">
    <property type="entry name" value="METHYLTRANSFERASE-LIKE PROTEIN 24-RELATED"/>
    <property type="match status" value="1"/>
</dbReference>
<keyword evidence="2" id="KW-0812">Transmembrane</keyword>
<keyword evidence="2" id="KW-1133">Transmembrane helix</keyword>
<organism evidence="4 5">
    <name type="scientific">Seminavis robusta</name>
    <dbReference type="NCBI Taxonomy" id="568900"/>
    <lineage>
        <taxon>Eukaryota</taxon>
        <taxon>Sar</taxon>
        <taxon>Stramenopiles</taxon>
        <taxon>Ochrophyta</taxon>
        <taxon>Bacillariophyta</taxon>
        <taxon>Bacillariophyceae</taxon>
        <taxon>Bacillariophycidae</taxon>
        <taxon>Naviculales</taxon>
        <taxon>Naviculaceae</taxon>
        <taxon>Seminavis</taxon>
    </lineage>
</organism>
<evidence type="ECO:0000313" key="5">
    <source>
        <dbReference type="Proteomes" id="UP001153069"/>
    </source>
</evidence>
<feature type="transmembrane region" description="Helical" evidence="2">
    <location>
        <begin position="33"/>
        <end position="51"/>
    </location>
</feature>
<keyword evidence="2" id="KW-0472">Membrane</keyword>
<dbReference type="OrthoDB" id="40735at2759"/>
<protein>
    <submittedName>
        <fullName evidence="4">Pfam:DUF672</fullName>
    </submittedName>
</protein>
<dbReference type="Proteomes" id="UP001153069">
    <property type="component" value="Unassembled WGS sequence"/>
</dbReference>
<accession>A0A9N8H4H6</accession>
<dbReference type="PANTHER" id="PTHR32026">
    <property type="entry name" value="METHYLTRANSFERASE-LIKE PROTEIN 24"/>
    <property type="match status" value="1"/>
</dbReference>
<dbReference type="Pfam" id="PF13383">
    <property type="entry name" value="Methyltransf_22"/>
    <property type="match status" value="1"/>
</dbReference>
<keyword evidence="5" id="KW-1185">Reference proteome</keyword>